<dbReference type="InterPro" id="IPR001544">
    <property type="entry name" value="Aminotrans_IV"/>
</dbReference>
<dbReference type="FunFam" id="3.30.470.10:FF:000008">
    <property type="entry name" value="D-amino-acid transaminase, chloroplastic"/>
    <property type="match status" value="1"/>
</dbReference>
<dbReference type="GeneID" id="120267716"/>
<comment type="cofactor">
    <cofactor evidence="1">
        <name>pyridoxal 5'-phosphate</name>
        <dbReference type="ChEBI" id="CHEBI:597326"/>
    </cofactor>
</comment>
<dbReference type="Pfam" id="PF01063">
    <property type="entry name" value="Aminotran_4"/>
    <property type="match status" value="1"/>
</dbReference>
<dbReference type="GO" id="GO:0046394">
    <property type="term" value="P:carboxylic acid biosynthetic process"/>
    <property type="evidence" value="ECO:0007669"/>
    <property type="project" value="UniProtKB-ARBA"/>
</dbReference>
<evidence type="ECO:0000313" key="5">
    <source>
        <dbReference type="Proteomes" id="UP001515500"/>
    </source>
</evidence>
<dbReference type="Gene3D" id="3.30.470.10">
    <property type="match status" value="1"/>
</dbReference>
<keyword evidence="5" id="KW-1185">Reference proteome</keyword>
<dbReference type="InterPro" id="IPR043131">
    <property type="entry name" value="BCAT-like_N"/>
</dbReference>
<protein>
    <submittedName>
        <fullName evidence="6">D-amino-acid transaminase, chloroplastic-like</fullName>
    </submittedName>
</protein>
<keyword evidence="3" id="KW-0663">Pyridoxal phosphate</keyword>
<reference evidence="6" key="1">
    <citation type="submission" date="2025-08" db="UniProtKB">
        <authorList>
            <consortium name="RefSeq"/>
        </authorList>
    </citation>
    <scope>IDENTIFICATION</scope>
</reference>
<dbReference type="InterPro" id="IPR050571">
    <property type="entry name" value="Class-IV_PLP-Dep_Aminotrnsfr"/>
</dbReference>
<dbReference type="PANTHER" id="PTHR42743:SF8">
    <property type="entry name" value="OS01G0238500 PROTEIN"/>
    <property type="match status" value="1"/>
</dbReference>
<gene>
    <name evidence="6" type="primary">LOC120267716</name>
</gene>
<feature type="chain" id="PRO_5044190328" evidence="4">
    <location>
        <begin position="19"/>
        <end position="388"/>
    </location>
</feature>
<evidence type="ECO:0000256" key="2">
    <source>
        <dbReference type="ARBA" id="ARBA00009320"/>
    </source>
</evidence>
<dbReference type="Proteomes" id="UP001515500">
    <property type="component" value="Chromosome 8"/>
</dbReference>
<proteinExistence type="inferred from homology"/>
<sequence length="388" mass="43661">MAHYLHIFMLMHMPASLPFMYLSPCVLPSKLKHISLITNIIIMNGSHIYANGSGEENYADFFVPVYSSSEVLEKLNWRKRTEEQKPYKAMYSSWIGGITLDQALMVIPIDDHMVHRGHGVFDTTMIMNGYLYDLDSHLDRFLKSALNAKIFPPYPPKTLRNILVQLVAASKCKKGSIRFWLSAGPGNFLLTFTGIAKPIFYAVVIEQNLHQLSEGVKIITSTVPIKPSKFATMKNVNYLPNVFAKMEAEEEGVYSSIWIDEKGYVAEGPNANVAFISNNKELVFPLSDKILEGCTSKRLQLLAQKLVEKGVLKSVCSRHITLKEAKNSAEMMYVSSLLPILPIIEWDKQCIGDGMVGELTMILSDLMWEDINSGPEARRICVPYNLGE</sequence>
<evidence type="ECO:0000256" key="1">
    <source>
        <dbReference type="ARBA" id="ARBA00001933"/>
    </source>
</evidence>
<dbReference type="FunFam" id="3.20.10.10:FF:000002">
    <property type="entry name" value="D-alanine aminotransferase"/>
    <property type="match status" value="1"/>
</dbReference>
<organism evidence="5 6">
    <name type="scientific">Dioscorea cayennensis subsp. rotundata</name>
    <name type="common">White Guinea yam</name>
    <name type="synonym">Dioscorea rotundata</name>
    <dbReference type="NCBI Taxonomy" id="55577"/>
    <lineage>
        <taxon>Eukaryota</taxon>
        <taxon>Viridiplantae</taxon>
        <taxon>Streptophyta</taxon>
        <taxon>Embryophyta</taxon>
        <taxon>Tracheophyta</taxon>
        <taxon>Spermatophyta</taxon>
        <taxon>Magnoliopsida</taxon>
        <taxon>Liliopsida</taxon>
        <taxon>Dioscoreales</taxon>
        <taxon>Dioscoreaceae</taxon>
        <taxon>Dioscorea</taxon>
    </lineage>
</organism>
<dbReference type="PANTHER" id="PTHR42743">
    <property type="entry name" value="AMINO-ACID AMINOTRANSFERASE"/>
    <property type="match status" value="1"/>
</dbReference>
<feature type="signal peptide" evidence="4">
    <location>
        <begin position="1"/>
        <end position="18"/>
    </location>
</feature>
<name>A0AB40BYP2_DIOCR</name>
<evidence type="ECO:0000313" key="6">
    <source>
        <dbReference type="RefSeq" id="XP_039131328.1"/>
    </source>
</evidence>
<evidence type="ECO:0000256" key="4">
    <source>
        <dbReference type="SAM" id="SignalP"/>
    </source>
</evidence>
<comment type="similarity">
    <text evidence="2">Belongs to the class-IV pyridoxal-phosphate-dependent aminotransferase family.</text>
</comment>
<dbReference type="InterPro" id="IPR036038">
    <property type="entry name" value="Aminotransferase-like"/>
</dbReference>
<dbReference type="GO" id="GO:0003824">
    <property type="term" value="F:catalytic activity"/>
    <property type="evidence" value="ECO:0007669"/>
    <property type="project" value="InterPro"/>
</dbReference>
<dbReference type="SUPFAM" id="SSF56752">
    <property type="entry name" value="D-aminoacid aminotransferase-like PLP-dependent enzymes"/>
    <property type="match status" value="1"/>
</dbReference>
<dbReference type="AlphaFoldDB" id="A0AB40BYP2"/>
<dbReference type="RefSeq" id="XP_039131328.1">
    <property type="nucleotide sequence ID" value="XM_039275394.1"/>
</dbReference>
<dbReference type="Gene3D" id="3.20.10.10">
    <property type="entry name" value="D-amino Acid Aminotransferase, subunit A, domain 2"/>
    <property type="match status" value="1"/>
</dbReference>
<dbReference type="GO" id="GO:0008652">
    <property type="term" value="P:amino acid biosynthetic process"/>
    <property type="evidence" value="ECO:0007669"/>
    <property type="project" value="UniProtKB-ARBA"/>
</dbReference>
<evidence type="ECO:0000256" key="3">
    <source>
        <dbReference type="ARBA" id="ARBA00022898"/>
    </source>
</evidence>
<dbReference type="InterPro" id="IPR043132">
    <property type="entry name" value="BCAT-like_C"/>
</dbReference>
<keyword evidence="4" id="KW-0732">Signal</keyword>
<accession>A0AB40BYP2</accession>